<evidence type="ECO:0000313" key="1">
    <source>
        <dbReference type="EMBL" id="MEC4723318.1"/>
    </source>
</evidence>
<gene>
    <name evidence="1" type="ORF">RY831_29625</name>
</gene>
<keyword evidence="2" id="KW-1185">Reference proteome</keyword>
<name>A0ABU6JIT5_9BURK</name>
<accession>A0ABU6JIT5</accession>
<comment type="caution">
    <text evidence="1">The sequence shown here is derived from an EMBL/GenBank/DDBJ whole genome shotgun (WGS) entry which is preliminary data.</text>
</comment>
<sequence length="326" mass="35927">MPTALLDVSTLQIMNENLKLQLLARINDLNRTPSVHIAAVQEIVTTLKTHIEGERSLTHADISSRVSELTKYTLGVPVPIPLNSNTAFTRGVKYTEEDGGSLYKSASRLSYIPASLAHRSRQGRLNKAGESMFYASLATSENSVSTVLAEIDATAGDIVNLLYSVTNGEPHEALHVIPIGIMDYFRRGMAEPFSLHPMFRELYQLHRDTLHPSNLEAVHLCDEFLNGVLTARAEDTTNSDGCALYDVTCALASDFLSFPQLDGILYQSTKSHNFPNVALRPASVDEKLRYTATAAYRVVERTGDTQFVLRSLGNGIVDDDQINWVA</sequence>
<proteinExistence type="predicted"/>
<protein>
    <recommendedName>
        <fullName evidence="3">RES domain-containing protein</fullName>
    </recommendedName>
</protein>
<reference evidence="1 2" key="1">
    <citation type="submission" date="2023-10" db="EMBL/GenBank/DDBJ databases">
        <title>Noviherbaspirillum sp. CPCC 100848 genome assembly.</title>
        <authorList>
            <person name="Li X.Y."/>
            <person name="Fang X.M."/>
        </authorList>
    </citation>
    <scope>NUCLEOTIDE SEQUENCE [LARGE SCALE GENOMIC DNA]</scope>
    <source>
        <strain evidence="1 2">CPCC 100848</strain>
    </source>
</reference>
<evidence type="ECO:0000313" key="2">
    <source>
        <dbReference type="Proteomes" id="UP001352263"/>
    </source>
</evidence>
<dbReference type="EMBL" id="JAWIIV010000049">
    <property type="protein sequence ID" value="MEC4723318.1"/>
    <property type="molecule type" value="Genomic_DNA"/>
</dbReference>
<dbReference type="Proteomes" id="UP001352263">
    <property type="component" value="Unassembled WGS sequence"/>
</dbReference>
<evidence type="ECO:0008006" key="3">
    <source>
        <dbReference type="Google" id="ProtNLM"/>
    </source>
</evidence>
<dbReference type="RefSeq" id="WP_326509940.1">
    <property type="nucleotide sequence ID" value="NZ_JAWIIV010000049.1"/>
</dbReference>
<organism evidence="1 2">
    <name type="scientific">Noviherbaspirillum album</name>
    <dbReference type="NCBI Taxonomy" id="3080276"/>
    <lineage>
        <taxon>Bacteria</taxon>
        <taxon>Pseudomonadati</taxon>
        <taxon>Pseudomonadota</taxon>
        <taxon>Betaproteobacteria</taxon>
        <taxon>Burkholderiales</taxon>
        <taxon>Oxalobacteraceae</taxon>
        <taxon>Noviherbaspirillum</taxon>
    </lineage>
</organism>